<accession>A0A0F9DJ59</accession>
<comment type="caution">
    <text evidence="1">The sequence shown here is derived from an EMBL/GenBank/DDBJ whole genome shotgun (WGS) entry which is preliminary data.</text>
</comment>
<proteinExistence type="predicted"/>
<dbReference type="EMBL" id="LAZR01028726">
    <property type="protein sequence ID" value="KKL61733.1"/>
    <property type="molecule type" value="Genomic_DNA"/>
</dbReference>
<reference evidence="1" key="1">
    <citation type="journal article" date="2015" name="Nature">
        <title>Complex archaea that bridge the gap between prokaryotes and eukaryotes.</title>
        <authorList>
            <person name="Spang A."/>
            <person name="Saw J.H."/>
            <person name="Jorgensen S.L."/>
            <person name="Zaremba-Niedzwiedzka K."/>
            <person name="Martijn J."/>
            <person name="Lind A.E."/>
            <person name="van Eijk R."/>
            <person name="Schleper C."/>
            <person name="Guy L."/>
            <person name="Ettema T.J."/>
        </authorList>
    </citation>
    <scope>NUCLEOTIDE SEQUENCE</scope>
</reference>
<sequence>MAIIKEISEDIKGLLMGKCPICSGNIKLDSPKDNAWEVLKSPARYNWTEKNYVCDNCGKLIFRINSIKTKAGWFDNEYSFVLQKIEEP</sequence>
<dbReference type="AlphaFoldDB" id="A0A0F9DJ59"/>
<evidence type="ECO:0000313" key="1">
    <source>
        <dbReference type="EMBL" id="KKL61733.1"/>
    </source>
</evidence>
<name>A0A0F9DJ59_9ZZZZ</name>
<gene>
    <name evidence="1" type="ORF">LCGC14_2192290</name>
</gene>
<protein>
    <submittedName>
        <fullName evidence="1">Uncharacterized protein</fullName>
    </submittedName>
</protein>
<organism evidence="1">
    <name type="scientific">marine sediment metagenome</name>
    <dbReference type="NCBI Taxonomy" id="412755"/>
    <lineage>
        <taxon>unclassified sequences</taxon>
        <taxon>metagenomes</taxon>
        <taxon>ecological metagenomes</taxon>
    </lineage>
</organism>